<feature type="transmembrane region" description="Helical" evidence="1">
    <location>
        <begin position="58"/>
        <end position="82"/>
    </location>
</feature>
<evidence type="ECO:0000256" key="1">
    <source>
        <dbReference type="SAM" id="Phobius"/>
    </source>
</evidence>
<reference evidence="2 3" key="1">
    <citation type="submission" date="2019-04" db="EMBL/GenBank/DDBJ databases">
        <authorList>
            <person name="Van Vliet M D."/>
        </authorList>
    </citation>
    <scope>NUCLEOTIDE SEQUENCE [LARGE SCALE GENOMIC DNA]</scope>
    <source>
        <strain evidence="2 3">F1</strain>
    </source>
</reference>
<keyword evidence="1" id="KW-1133">Transmembrane helix</keyword>
<protein>
    <submittedName>
        <fullName evidence="2">Uncharacterized protein</fullName>
    </submittedName>
</protein>
<organism evidence="2 3">
    <name type="scientific">Pontiella desulfatans</name>
    <dbReference type="NCBI Taxonomy" id="2750659"/>
    <lineage>
        <taxon>Bacteria</taxon>
        <taxon>Pseudomonadati</taxon>
        <taxon>Kiritimatiellota</taxon>
        <taxon>Kiritimatiellia</taxon>
        <taxon>Kiritimatiellales</taxon>
        <taxon>Pontiellaceae</taxon>
        <taxon>Pontiella</taxon>
    </lineage>
</organism>
<name>A0A6C2UCG9_PONDE</name>
<sequence length="203" mass="22395">MIANHIHDALGQVRRLQALILEKRKFTGYSGTARMLGGSVALFGCVLMGLYVEGYGMHLLGWGFILSVGLAVNYGALVLWFVQLPDRERTLRTISPALDAIPPLAVGALFTAALLLKGHPDLLFGSWMCLYGLAHTTCRTALPKENGWLGFYYLACGAFFLLWPGTSFMNPWPAGVVFLVGEWIGGLVFHRHKTEAMEEYTDD</sequence>
<keyword evidence="1" id="KW-0812">Transmembrane</keyword>
<accession>A0A6C2UCG9</accession>
<feature type="transmembrane region" description="Helical" evidence="1">
    <location>
        <begin position="33"/>
        <end position="52"/>
    </location>
</feature>
<feature type="transmembrane region" description="Helical" evidence="1">
    <location>
        <begin position="149"/>
        <end position="166"/>
    </location>
</feature>
<dbReference type="RefSeq" id="WP_136082565.1">
    <property type="nucleotide sequence ID" value="NZ_CAAHFG010000004.1"/>
</dbReference>
<dbReference type="Proteomes" id="UP000366872">
    <property type="component" value="Unassembled WGS sequence"/>
</dbReference>
<dbReference type="EMBL" id="CAAHFG010000004">
    <property type="protein sequence ID" value="VGO17064.1"/>
    <property type="molecule type" value="Genomic_DNA"/>
</dbReference>
<gene>
    <name evidence="2" type="ORF">PDESU_05658</name>
</gene>
<evidence type="ECO:0000313" key="3">
    <source>
        <dbReference type="Proteomes" id="UP000366872"/>
    </source>
</evidence>
<dbReference type="AlphaFoldDB" id="A0A6C2UCG9"/>
<feature type="transmembrane region" description="Helical" evidence="1">
    <location>
        <begin position="172"/>
        <end position="189"/>
    </location>
</feature>
<keyword evidence="3" id="KW-1185">Reference proteome</keyword>
<evidence type="ECO:0000313" key="2">
    <source>
        <dbReference type="EMBL" id="VGO17064.1"/>
    </source>
</evidence>
<proteinExistence type="predicted"/>
<keyword evidence="1" id="KW-0472">Membrane</keyword>